<dbReference type="SUPFAM" id="SSF48403">
    <property type="entry name" value="Ankyrin repeat"/>
    <property type="match status" value="2"/>
</dbReference>
<sequence>MNLELKAQIIKLIQRQDSHSASNLLSILTKLQGEADVSNFINSTDKHGDTMLHFACRAHNMIIIECLIEKLGADISAINEHGRQPLHESVDSRECVQYLLSRGALVDCTKRGDWTCLHISAMKGNLSVVKLLAEHGAIISFRNRDGWNALHLACREGHIDIVEYLLSKDSTCWNNPTKNGRYPVHTAALYSHLHLVKLLLNTAPDTVSVKDNGGLNVLQNAVIGGNPELVRVLVVQYHADMESTDNIGRSPLHHACLTGHLEIVEVLVELGVNVAV</sequence>
<gene>
    <name evidence="4" type="ORF">K7432_013638</name>
</gene>
<keyword evidence="5" id="KW-1185">Reference proteome</keyword>
<protein>
    <recommendedName>
        <fullName evidence="6">Ankyrin repeat domain-containing protein 16</fullName>
    </recommendedName>
</protein>
<name>A0ABR2WIX4_9FUNG</name>
<dbReference type="Gene3D" id="1.25.40.20">
    <property type="entry name" value="Ankyrin repeat-containing domain"/>
    <property type="match status" value="3"/>
</dbReference>
<organism evidence="4 5">
    <name type="scientific">Basidiobolus ranarum</name>
    <dbReference type="NCBI Taxonomy" id="34480"/>
    <lineage>
        <taxon>Eukaryota</taxon>
        <taxon>Fungi</taxon>
        <taxon>Fungi incertae sedis</taxon>
        <taxon>Zoopagomycota</taxon>
        <taxon>Entomophthoromycotina</taxon>
        <taxon>Basidiobolomycetes</taxon>
        <taxon>Basidiobolales</taxon>
        <taxon>Basidiobolaceae</taxon>
        <taxon>Basidiobolus</taxon>
    </lineage>
</organism>
<feature type="repeat" description="ANK" evidence="3">
    <location>
        <begin position="145"/>
        <end position="170"/>
    </location>
</feature>
<evidence type="ECO:0000313" key="4">
    <source>
        <dbReference type="EMBL" id="KAK9761450.1"/>
    </source>
</evidence>
<evidence type="ECO:0000256" key="1">
    <source>
        <dbReference type="ARBA" id="ARBA00022737"/>
    </source>
</evidence>
<evidence type="ECO:0000256" key="2">
    <source>
        <dbReference type="ARBA" id="ARBA00023043"/>
    </source>
</evidence>
<reference evidence="4 5" key="1">
    <citation type="submission" date="2023-04" db="EMBL/GenBank/DDBJ databases">
        <title>Genome of Basidiobolus ranarum AG-B5.</title>
        <authorList>
            <person name="Stajich J.E."/>
            <person name="Carter-House D."/>
            <person name="Gryganskyi A."/>
        </authorList>
    </citation>
    <scope>NUCLEOTIDE SEQUENCE [LARGE SCALE GENOMIC DNA]</scope>
    <source>
        <strain evidence="4 5">AG-B5</strain>
    </source>
</reference>
<proteinExistence type="predicted"/>
<dbReference type="EMBL" id="JASJQH010001382">
    <property type="protein sequence ID" value="KAK9761450.1"/>
    <property type="molecule type" value="Genomic_DNA"/>
</dbReference>
<dbReference type="PROSITE" id="PS50297">
    <property type="entry name" value="ANK_REP_REGION"/>
    <property type="match status" value="4"/>
</dbReference>
<comment type="caution">
    <text evidence="4">The sequence shown here is derived from an EMBL/GenBank/DDBJ whole genome shotgun (WGS) entry which is preliminary data.</text>
</comment>
<dbReference type="PANTHER" id="PTHR24180">
    <property type="entry name" value="CYCLIN-DEPENDENT KINASE INHIBITOR 2C-RELATED"/>
    <property type="match status" value="1"/>
</dbReference>
<evidence type="ECO:0000313" key="5">
    <source>
        <dbReference type="Proteomes" id="UP001479436"/>
    </source>
</evidence>
<accession>A0ABR2WIX4</accession>
<keyword evidence="1" id="KW-0677">Repeat</keyword>
<feature type="repeat" description="ANK" evidence="3">
    <location>
        <begin position="247"/>
        <end position="276"/>
    </location>
</feature>
<dbReference type="InterPro" id="IPR036770">
    <property type="entry name" value="Ankyrin_rpt-contain_sf"/>
</dbReference>
<dbReference type="InterPro" id="IPR002110">
    <property type="entry name" value="Ankyrin_rpt"/>
</dbReference>
<dbReference type="InterPro" id="IPR051637">
    <property type="entry name" value="Ank_repeat_dom-contain_49"/>
</dbReference>
<feature type="repeat" description="ANK" evidence="3">
    <location>
        <begin position="179"/>
        <end position="211"/>
    </location>
</feature>
<feature type="non-terminal residue" evidence="4">
    <location>
        <position position="276"/>
    </location>
</feature>
<dbReference type="SMART" id="SM00248">
    <property type="entry name" value="ANK"/>
    <property type="match status" value="7"/>
</dbReference>
<evidence type="ECO:0008006" key="6">
    <source>
        <dbReference type="Google" id="ProtNLM"/>
    </source>
</evidence>
<evidence type="ECO:0000256" key="3">
    <source>
        <dbReference type="PROSITE-ProRule" id="PRU00023"/>
    </source>
</evidence>
<dbReference type="Proteomes" id="UP001479436">
    <property type="component" value="Unassembled WGS sequence"/>
</dbReference>
<dbReference type="PANTHER" id="PTHR24180:SF45">
    <property type="entry name" value="POLY [ADP-RIBOSE] POLYMERASE TANKYRASE"/>
    <property type="match status" value="1"/>
</dbReference>
<dbReference type="PROSITE" id="PS50088">
    <property type="entry name" value="ANK_REPEAT"/>
    <property type="match status" value="5"/>
</dbReference>
<feature type="repeat" description="ANK" evidence="3">
    <location>
        <begin position="47"/>
        <end position="80"/>
    </location>
</feature>
<feature type="repeat" description="ANK" evidence="3">
    <location>
        <begin position="112"/>
        <end position="144"/>
    </location>
</feature>
<dbReference type="Pfam" id="PF12796">
    <property type="entry name" value="Ank_2"/>
    <property type="match status" value="2"/>
</dbReference>
<keyword evidence="2 3" id="KW-0040">ANK repeat</keyword>
<dbReference type="Pfam" id="PF13606">
    <property type="entry name" value="Ank_3"/>
    <property type="match status" value="1"/>
</dbReference>